<organism evidence="2 3">
    <name type="scientific">Romanomermis culicivorax</name>
    <name type="common">Nematode worm</name>
    <dbReference type="NCBI Taxonomy" id="13658"/>
    <lineage>
        <taxon>Eukaryota</taxon>
        <taxon>Metazoa</taxon>
        <taxon>Ecdysozoa</taxon>
        <taxon>Nematoda</taxon>
        <taxon>Enoplea</taxon>
        <taxon>Dorylaimia</taxon>
        <taxon>Mermithida</taxon>
        <taxon>Mermithoidea</taxon>
        <taxon>Mermithidae</taxon>
        <taxon>Romanomermis</taxon>
    </lineage>
</organism>
<dbReference type="AlphaFoldDB" id="A0A915KGN3"/>
<proteinExistence type="predicted"/>
<dbReference type="WBParaSite" id="nRc.2.0.1.t37978-RA">
    <property type="protein sequence ID" value="nRc.2.0.1.t37978-RA"/>
    <property type="gene ID" value="nRc.2.0.1.g37978"/>
</dbReference>
<sequence>MSKSTPPHKLASASGSGTGAGKEVHVKIASDKVDIEPISSMLEEEEEKQAQLDPKLYHMWNQATKIPGGVPAAPGKTMLAPVGKFAAPPRPPPPPPKKAAPAPPATPKIAKR</sequence>
<dbReference type="Proteomes" id="UP000887565">
    <property type="component" value="Unplaced"/>
</dbReference>
<name>A0A915KGN3_ROMCU</name>
<evidence type="ECO:0000313" key="2">
    <source>
        <dbReference type="Proteomes" id="UP000887565"/>
    </source>
</evidence>
<accession>A0A915KGN3</accession>
<feature type="region of interest" description="Disordered" evidence="1">
    <location>
        <begin position="71"/>
        <end position="112"/>
    </location>
</feature>
<protein>
    <submittedName>
        <fullName evidence="3">Uncharacterized protein</fullName>
    </submittedName>
</protein>
<feature type="region of interest" description="Disordered" evidence="1">
    <location>
        <begin position="1"/>
        <end position="25"/>
    </location>
</feature>
<feature type="compositionally biased region" description="Pro residues" evidence="1">
    <location>
        <begin position="88"/>
        <end position="106"/>
    </location>
</feature>
<reference evidence="3" key="1">
    <citation type="submission" date="2022-11" db="UniProtKB">
        <authorList>
            <consortium name="WormBaseParasite"/>
        </authorList>
    </citation>
    <scope>IDENTIFICATION</scope>
</reference>
<evidence type="ECO:0000313" key="3">
    <source>
        <dbReference type="WBParaSite" id="nRc.2.0.1.t37978-RA"/>
    </source>
</evidence>
<keyword evidence="2" id="KW-1185">Reference proteome</keyword>
<evidence type="ECO:0000256" key="1">
    <source>
        <dbReference type="SAM" id="MobiDB-lite"/>
    </source>
</evidence>